<gene>
    <name evidence="1" type="ORF">APAC_0229</name>
</gene>
<protein>
    <submittedName>
        <fullName evidence="1">Uncharacterized protein</fullName>
    </submittedName>
</protein>
<accession>A0A5C2HAQ9</accession>
<dbReference type="EMBL" id="CP035928">
    <property type="protein sequence ID" value="QEP33392.1"/>
    <property type="molecule type" value="Genomic_DNA"/>
</dbReference>
<evidence type="ECO:0000313" key="2">
    <source>
        <dbReference type="Proteomes" id="UP000322726"/>
    </source>
</evidence>
<dbReference type="Proteomes" id="UP000322726">
    <property type="component" value="Chromosome"/>
</dbReference>
<keyword evidence="2" id="KW-1185">Reference proteome</keyword>
<name>A0A5C2HAQ9_9BACT</name>
<sequence>MSIDLKNIKLLYFRYDAKKNTFYKKNNISDFYLSKELLTMTNLLEKNEIPFLIDKDNNIILKR</sequence>
<dbReference type="RefSeq" id="WP_130232365.1">
    <property type="nucleotide sequence ID" value="NZ_BMEF01000001.1"/>
</dbReference>
<proteinExistence type="predicted"/>
<dbReference type="KEGG" id="apai:APAC_0229"/>
<organism evidence="1 2">
    <name type="scientific">Malaciobacter pacificus</name>
    <dbReference type="NCBI Taxonomy" id="1080223"/>
    <lineage>
        <taxon>Bacteria</taxon>
        <taxon>Pseudomonadati</taxon>
        <taxon>Campylobacterota</taxon>
        <taxon>Epsilonproteobacteria</taxon>
        <taxon>Campylobacterales</taxon>
        <taxon>Arcobacteraceae</taxon>
        <taxon>Malaciobacter</taxon>
    </lineage>
</organism>
<reference evidence="1" key="2">
    <citation type="submission" date="2019-09" db="EMBL/GenBank/DDBJ databases">
        <title>Taxonomic note: a critical rebuttal of the proposed division of the genus Arcobacter into six genera, emended descriptions of Arcobacter anaerophilus and the genus Arcobacter, and an assessment of genus-level boundaries for Epsilonproteobacteria using in silico genomic comparator tools.</title>
        <authorList>
            <person name="On S.L.W."/>
            <person name="Miller W.G."/>
            <person name="Biggs P."/>
            <person name="Cornelius A."/>
            <person name="Vandamme P."/>
        </authorList>
    </citation>
    <scope>NUCLEOTIDE SEQUENCE [LARGE SCALE GENOMIC DNA]</scope>
    <source>
        <strain evidence="1">LMG 26638</strain>
    </source>
</reference>
<dbReference type="AlphaFoldDB" id="A0A5C2HAQ9"/>
<evidence type="ECO:0000313" key="1">
    <source>
        <dbReference type="EMBL" id="QEP33392.1"/>
    </source>
</evidence>
<reference evidence="1" key="1">
    <citation type="submission" date="2019-09" db="EMBL/GenBank/DDBJ databases">
        <title>Complete genome sequencing of four Arcobacter species reveals a diverse suite of mobile elements.</title>
        <authorList>
            <person name="Miller W.G."/>
            <person name="Yee E."/>
            <person name="Bono J.L."/>
        </authorList>
    </citation>
    <scope>NUCLEOTIDE SEQUENCE [LARGE SCALE GENOMIC DNA]</scope>
    <source>
        <strain evidence="1">LMG 26638</strain>
    </source>
</reference>